<dbReference type="OrthoDB" id="9791752at2"/>
<organism evidence="6 7">
    <name type="scientific">Calidithermus roseus</name>
    <dbReference type="NCBI Taxonomy" id="1644118"/>
    <lineage>
        <taxon>Bacteria</taxon>
        <taxon>Thermotogati</taxon>
        <taxon>Deinococcota</taxon>
        <taxon>Deinococci</taxon>
        <taxon>Thermales</taxon>
        <taxon>Thermaceae</taxon>
        <taxon>Calidithermus</taxon>
    </lineage>
</organism>
<dbReference type="EMBL" id="QWLA01000019">
    <property type="protein sequence ID" value="RIH87475.1"/>
    <property type="molecule type" value="Genomic_DNA"/>
</dbReference>
<protein>
    <submittedName>
        <fullName evidence="6">HTH-type transcriptional regulator KipR</fullName>
    </submittedName>
</protein>
<dbReference type="GO" id="GO:0045892">
    <property type="term" value="P:negative regulation of DNA-templated transcription"/>
    <property type="evidence" value="ECO:0007669"/>
    <property type="project" value="TreeGrafter"/>
</dbReference>
<keyword evidence="1" id="KW-0805">Transcription regulation</keyword>
<dbReference type="InterPro" id="IPR036390">
    <property type="entry name" value="WH_DNA-bd_sf"/>
</dbReference>
<reference evidence="6 7" key="1">
    <citation type="submission" date="2018-08" db="EMBL/GenBank/DDBJ databases">
        <title>Meiothermus roseus NBRC 110900 genome sequencing project.</title>
        <authorList>
            <person name="Da Costa M.S."/>
            <person name="Albuquerque L."/>
            <person name="Raposo P."/>
            <person name="Froufe H.J.C."/>
            <person name="Barroso C.S."/>
            <person name="Egas C."/>
        </authorList>
    </citation>
    <scope>NUCLEOTIDE SEQUENCE [LARGE SCALE GENOMIC DNA]</scope>
    <source>
        <strain evidence="6 7">NBRC 110900</strain>
    </source>
</reference>
<feature type="domain" description="HTH iclR-type" evidence="4">
    <location>
        <begin position="18"/>
        <end position="79"/>
    </location>
</feature>
<accession>A0A399EV19</accession>
<proteinExistence type="predicted"/>
<evidence type="ECO:0000259" key="5">
    <source>
        <dbReference type="PROSITE" id="PS51078"/>
    </source>
</evidence>
<dbReference type="AlphaFoldDB" id="A0A399EV19"/>
<dbReference type="GO" id="GO:0003677">
    <property type="term" value="F:DNA binding"/>
    <property type="evidence" value="ECO:0007669"/>
    <property type="project" value="UniProtKB-KW"/>
</dbReference>
<dbReference type="Pfam" id="PF09339">
    <property type="entry name" value="HTH_IclR"/>
    <property type="match status" value="1"/>
</dbReference>
<dbReference type="Pfam" id="PF01614">
    <property type="entry name" value="IclR_C"/>
    <property type="match status" value="1"/>
</dbReference>
<dbReference type="Proteomes" id="UP000265341">
    <property type="component" value="Unassembled WGS sequence"/>
</dbReference>
<keyword evidence="2" id="KW-0238">DNA-binding</keyword>
<gene>
    <name evidence="6" type="primary">kipR_2</name>
    <name evidence="6" type="ORF">Mrose_01312</name>
</gene>
<keyword evidence="3" id="KW-0804">Transcription</keyword>
<evidence type="ECO:0000256" key="1">
    <source>
        <dbReference type="ARBA" id="ARBA00023015"/>
    </source>
</evidence>
<dbReference type="Gene3D" id="3.30.450.40">
    <property type="match status" value="1"/>
</dbReference>
<feature type="domain" description="IclR-ED" evidence="5">
    <location>
        <begin position="82"/>
        <end position="266"/>
    </location>
</feature>
<dbReference type="PROSITE" id="PS51077">
    <property type="entry name" value="HTH_ICLR"/>
    <property type="match status" value="1"/>
</dbReference>
<dbReference type="SUPFAM" id="SSF46785">
    <property type="entry name" value="Winged helix' DNA-binding domain"/>
    <property type="match status" value="1"/>
</dbReference>
<keyword evidence="7" id="KW-1185">Reference proteome</keyword>
<comment type="caution">
    <text evidence="6">The sequence shown here is derived from an EMBL/GenBank/DDBJ whole genome shotgun (WGS) entry which is preliminary data.</text>
</comment>
<evidence type="ECO:0000256" key="3">
    <source>
        <dbReference type="ARBA" id="ARBA00023163"/>
    </source>
</evidence>
<evidence type="ECO:0000259" key="4">
    <source>
        <dbReference type="PROSITE" id="PS51077"/>
    </source>
</evidence>
<dbReference type="InterPro" id="IPR050707">
    <property type="entry name" value="HTH_MetabolicPath_Reg"/>
</dbReference>
<dbReference type="SUPFAM" id="SSF55781">
    <property type="entry name" value="GAF domain-like"/>
    <property type="match status" value="1"/>
</dbReference>
<dbReference type="PROSITE" id="PS51078">
    <property type="entry name" value="ICLR_ED"/>
    <property type="match status" value="1"/>
</dbReference>
<dbReference type="PANTHER" id="PTHR30136:SF24">
    <property type="entry name" value="HTH-TYPE TRANSCRIPTIONAL REPRESSOR ALLR"/>
    <property type="match status" value="1"/>
</dbReference>
<dbReference type="SMART" id="SM00346">
    <property type="entry name" value="HTH_ICLR"/>
    <property type="match status" value="1"/>
</dbReference>
<dbReference type="InterPro" id="IPR036388">
    <property type="entry name" value="WH-like_DNA-bd_sf"/>
</dbReference>
<evidence type="ECO:0000256" key="2">
    <source>
        <dbReference type="ARBA" id="ARBA00023125"/>
    </source>
</evidence>
<dbReference type="InterPro" id="IPR005471">
    <property type="entry name" value="Tscrpt_reg_IclR_N"/>
</dbReference>
<dbReference type="GO" id="GO:0003700">
    <property type="term" value="F:DNA-binding transcription factor activity"/>
    <property type="evidence" value="ECO:0007669"/>
    <property type="project" value="TreeGrafter"/>
</dbReference>
<dbReference type="InterPro" id="IPR014757">
    <property type="entry name" value="Tscrpt_reg_IclR_C"/>
</dbReference>
<evidence type="ECO:0000313" key="7">
    <source>
        <dbReference type="Proteomes" id="UP000265341"/>
    </source>
</evidence>
<dbReference type="Gene3D" id="1.10.10.10">
    <property type="entry name" value="Winged helix-like DNA-binding domain superfamily/Winged helix DNA-binding domain"/>
    <property type="match status" value="1"/>
</dbReference>
<sequence>MKQLDDPKPAQRQNQYIMNSSYRTLQVLLAFSAPPHRFSLSEVTARMGLEKNQIYRSLKTLEEAGFLRMEADGRFALTPLIGVLNAASASSQQASLVEVAAPFMDRLATETDESVNLFVLAGDSAVCVDRRDSNQRVRVASVLGQSVPLHAGAVPKAILANLPEAEQERILGRLPSYPRYTERTVVEPGKLRQELLHIRERGYSVSDGDYDLAARGVGAPIFDHSGQVIGGISVGGPAFRVDDATLSRFSELIVQVARAISRQLGYTG</sequence>
<evidence type="ECO:0000313" key="6">
    <source>
        <dbReference type="EMBL" id="RIH87475.1"/>
    </source>
</evidence>
<name>A0A399EV19_9DEIN</name>
<dbReference type="PANTHER" id="PTHR30136">
    <property type="entry name" value="HELIX-TURN-HELIX TRANSCRIPTIONAL REGULATOR, ICLR FAMILY"/>
    <property type="match status" value="1"/>
</dbReference>
<dbReference type="InterPro" id="IPR029016">
    <property type="entry name" value="GAF-like_dom_sf"/>
</dbReference>